<feature type="transmembrane region" description="Helical" evidence="5">
    <location>
        <begin position="249"/>
        <end position="266"/>
    </location>
</feature>
<dbReference type="InterPro" id="IPR038665">
    <property type="entry name" value="Voltage-dep_anion_channel_sf"/>
</dbReference>
<keyword evidence="4 5" id="KW-0472">Membrane</keyword>
<reference evidence="6 7" key="1">
    <citation type="submission" date="2017-04" db="EMBL/GenBank/DDBJ databases">
        <title>Unexpected and diverse lifestyles within the genus Limnohabitans.</title>
        <authorList>
            <person name="Kasalicky V."/>
            <person name="Mehrshad M."/>
            <person name="Andrei S.-A."/>
            <person name="Salcher M."/>
            <person name="Kratochvilova H."/>
            <person name="Simek K."/>
            <person name="Ghai R."/>
        </authorList>
    </citation>
    <scope>NUCLEOTIDE SEQUENCE [LARGE SCALE GENOMIC DNA]</scope>
    <source>
        <strain evidence="6 7">MWH-C5</strain>
    </source>
</reference>
<evidence type="ECO:0000256" key="2">
    <source>
        <dbReference type="ARBA" id="ARBA00022692"/>
    </source>
</evidence>
<dbReference type="AlphaFoldDB" id="A0A315EQY4"/>
<evidence type="ECO:0000256" key="4">
    <source>
        <dbReference type="ARBA" id="ARBA00023136"/>
    </source>
</evidence>
<organism evidence="6 7">
    <name type="scientific">Limnohabitans curvus</name>
    <dbReference type="NCBI Taxonomy" id="323423"/>
    <lineage>
        <taxon>Bacteria</taxon>
        <taxon>Pseudomonadati</taxon>
        <taxon>Pseudomonadota</taxon>
        <taxon>Betaproteobacteria</taxon>
        <taxon>Burkholderiales</taxon>
        <taxon>Comamonadaceae</taxon>
        <taxon>Limnohabitans</taxon>
    </lineage>
</organism>
<feature type="transmembrane region" description="Helical" evidence="5">
    <location>
        <begin position="129"/>
        <end position="150"/>
    </location>
</feature>
<dbReference type="PANTHER" id="PTHR37955">
    <property type="entry name" value="TELLURITE RESISTANCE PROTEIN TEHA"/>
    <property type="match status" value="1"/>
</dbReference>
<dbReference type="Pfam" id="PF03595">
    <property type="entry name" value="SLAC1"/>
    <property type="match status" value="1"/>
</dbReference>
<feature type="transmembrane region" description="Helical" evidence="5">
    <location>
        <begin position="310"/>
        <end position="332"/>
    </location>
</feature>
<feature type="transmembrane region" description="Helical" evidence="5">
    <location>
        <begin position="189"/>
        <end position="210"/>
    </location>
</feature>
<feature type="transmembrane region" description="Helical" evidence="5">
    <location>
        <begin position="222"/>
        <end position="243"/>
    </location>
</feature>
<feature type="transmembrane region" description="Helical" evidence="5">
    <location>
        <begin position="157"/>
        <end position="177"/>
    </location>
</feature>
<feature type="transmembrane region" description="Helical" evidence="5">
    <location>
        <begin position="96"/>
        <end position="117"/>
    </location>
</feature>
<feature type="transmembrane region" description="Helical" evidence="5">
    <location>
        <begin position="53"/>
        <end position="76"/>
    </location>
</feature>
<dbReference type="Proteomes" id="UP000251341">
    <property type="component" value="Unassembled WGS sequence"/>
</dbReference>
<evidence type="ECO:0000256" key="3">
    <source>
        <dbReference type="ARBA" id="ARBA00022989"/>
    </source>
</evidence>
<dbReference type="Gene3D" id="1.50.10.150">
    <property type="entry name" value="Voltage-dependent anion channel"/>
    <property type="match status" value="1"/>
</dbReference>
<comment type="subcellular location">
    <subcellularLocation>
        <location evidence="1">Membrane</location>
        <topology evidence="1">Multi-pass membrane protein</topology>
    </subcellularLocation>
</comment>
<keyword evidence="2 5" id="KW-0812">Transmembrane</keyword>
<gene>
    <name evidence="6" type="ORF">B9Z44_06430</name>
</gene>
<dbReference type="GO" id="GO:0046583">
    <property type="term" value="F:monoatomic cation efflux transmembrane transporter activity"/>
    <property type="evidence" value="ECO:0007669"/>
    <property type="project" value="TreeGrafter"/>
</dbReference>
<dbReference type="GO" id="GO:0005886">
    <property type="term" value="C:plasma membrane"/>
    <property type="evidence" value="ECO:0007669"/>
    <property type="project" value="TreeGrafter"/>
</dbReference>
<evidence type="ECO:0000256" key="5">
    <source>
        <dbReference type="SAM" id="Phobius"/>
    </source>
</evidence>
<sequence length="342" mass="37080">MNTQAPTHRPSRITRAIALLEHLAPAWFAMVMGWCGLSLAWLRATDVLGDTALGLGLVGALFALFVFVLLCLSCVVRLTFHPNAVAADMRHPVRHAFMATLPLSIMLLAGIGVSLFWNTSRTLDTLLTFAWVLGSVLELAASVWVIARWLNTPDNGGLQWAAFTPVFFIPVIGNVLAPLSGVTIGLESWATAQFGIGLLLWPVLQTMLLIRMVQAGPLAARMSPSIFITMVAPSIIGLCFLQFDAPLSLAWGSWGIGLFFLALSLTQIHTILEQPFGLPHWAMSFPMAAFTTLSLRMSQEQGGAWLELPATLLLAVTSLLILGLTLGTWRGLRHGHLLAPDK</sequence>
<feature type="transmembrane region" description="Helical" evidence="5">
    <location>
        <begin position="20"/>
        <end position="41"/>
    </location>
</feature>
<comment type="caution">
    <text evidence="6">The sequence shown here is derived from an EMBL/GenBank/DDBJ whole genome shotgun (WGS) entry which is preliminary data.</text>
</comment>
<dbReference type="InterPro" id="IPR052951">
    <property type="entry name" value="Tellurite_res_ion_channel"/>
</dbReference>
<evidence type="ECO:0000256" key="1">
    <source>
        <dbReference type="ARBA" id="ARBA00004141"/>
    </source>
</evidence>
<protein>
    <recommendedName>
        <fullName evidence="8">C4-dicarboxylate ABC transporter</fullName>
    </recommendedName>
</protein>
<proteinExistence type="predicted"/>
<accession>A0A315EQY4</accession>
<dbReference type="RefSeq" id="WP_108401981.1">
    <property type="nucleotide sequence ID" value="NZ_NESP01000001.1"/>
</dbReference>
<dbReference type="EMBL" id="NESP01000001">
    <property type="protein sequence ID" value="PUE59238.1"/>
    <property type="molecule type" value="Genomic_DNA"/>
</dbReference>
<dbReference type="CDD" id="cd09323">
    <property type="entry name" value="TDT_SLAC1_like"/>
    <property type="match status" value="1"/>
</dbReference>
<name>A0A315EQY4_9BURK</name>
<dbReference type="InterPro" id="IPR004695">
    <property type="entry name" value="SLAC1/Mae1/Ssu1/TehA"/>
</dbReference>
<evidence type="ECO:0000313" key="7">
    <source>
        <dbReference type="Proteomes" id="UP000251341"/>
    </source>
</evidence>
<dbReference type="PANTHER" id="PTHR37955:SF1">
    <property type="entry name" value="DEP DOMAIN-CONTAINING PROTEIN"/>
    <property type="match status" value="1"/>
</dbReference>
<evidence type="ECO:0008006" key="8">
    <source>
        <dbReference type="Google" id="ProtNLM"/>
    </source>
</evidence>
<feature type="transmembrane region" description="Helical" evidence="5">
    <location>
        <begin position="278"/>
        <end position="298"/>
    </location>
</feature>
<keyword evidence="3 5" id="KW-1133">Transmembrane helix</keyword>
<evidence type="ECO:0000313" key="6">
    <source>
        <dbReference type="EMBL" id="PUE59238.1"/>
    </source>
</evidence>
<keyword evidence="7" id="KW-1185">Reference proteome</keyword>